<dbReference type="InterPro" id="IPR051400">
    <property type="entry name" value="HAD-like_hydrolase"/>
</dbReference>
<evidence type="ECO:0000313" key="6">
    <source>
        <dbReference type="Proteomes" id="UP000094197"/>
    </source>
</evidence>
<evidence type="ECO:0000256" key="1">
    <source>
        <dbReference type="ARBA" id="ARBA00001946"/>
    </source>
</evidence>
<comment type="cofactor">
    <cofactor evidence="1">
        <name>Mg(2+)</name>
        <dbReference type="ChEBI" id="CHEBI:18420"/>
    </cofactor>
</comment>
<dbReference type="EMBL" id="CP015217">
    <property type="protein sequence ID" value="AOP35812.1"/>
    <property type="molecule type" value="Genomic_DNA"/>
</dbReference>
<dbReference type="SFLD" id="SFLDG01129">
    <property type="entry name" value="C1.5:_HAD__Beta-PGM__Phosphata"/>
    <property type="match status" value="1"/>
</dbReference>
<dbReference type="GO" id="GO:0046872">
    <property type="term" value="F:metal ion binding"/>
    <property type="evidence" value="ECO:0007669"/>
    <property type="project" value="UniProtKB-KW"/>
</dbReference>
<accession>A0A1D7V1X9</accession>
<organism evidence="5 6">
    <name type="scientific">Leptospira tipperaryensis</name>
    <dbReference type="NCBI Taxonomy" id="2564040"/>
    <lineage>
        <taxon>Bacteria</taxon>
        <taxon>Pseudomonadati</taxon>
        <taxon>Spirochaetota</taxon>
        <taxon>Spirochaetia</taxon>
        <taxon>Leptospirales</taxon>
        <taxon>Leptospiraceae</taxon>
        <taxon>Leptospira</taxon>
    </lineage>
</organism>
<dbReference type="NCBIfam" id="TIGR01549">
    <property type="entry name" value="HAD-SF-IA-v1"/>
    <property type="match status" value="1"/>
</dbReference>
<gene>
    <name evidence="5" type="ORF">A0128_00355</name>
</gene>
<dbReference type="InterPro" id="IPR036412">
    <property type="entry name" value="HAD-like_sf"/>
</dbReference>
<dbReference type="AlphaFoldDB" id="A0A1D7V1X9"/>
<dbReference type="Gene3D" id="1.20.120.710">
    <property type="entry name" value="Haloacid dehalogenase hydrolase-like domain"/>
    <property type="match status" value="1"/>
</dbReference>
<reference evidence="5 6" key="1">
    <citation type="submission" date="2016-04" db="EMBL/GenBank/DDBJ databases">
        <title>Complete genome seqeunce of Leptospira alstonii serovar Room22.</title>
        <authorList>
            <person name="Nally J.E."/>
            <person name="Bayles D.O."/>
            <person name="Hurley D."/>
            <person name="Fanning S."/>
            <person name="McMahon B.J."/>
            <person name="Arent Z."/>
        </authorList>
    </citation>
    <scope>NUCLEOTIDE SEQUENCE [LARGE SCALE GENOMIC DNA]</scope>
    <source>
        <strain evidence="5 6">GWTS #1</strain>
    </source>
</reference>
<dbReference type="RefSeq" id="WP_069609011.1">
    <property type="nucleotide sequence ID" value="NZ_CP015217.1"/>
</dbReference>
<keyword evidence="2" id="KW-0479">Metal-binding</keyword>
<dbReference type="GO" id="GO:0044281">
    <property type="term" value="P:small molecule metabolic process"/>
    <property type="evidence" value="ECO:0007669"/>
    <property type="project" value="UniProtKB-ARBA"/>
</dbReference>
<dbReference type="SFLD" id="SFLDS00003">
    <property type="entry name" value="Haloacid_Dehalogenase"/>
    <property type="match status" value="1"/>
</dbReference>
<dbReference type="GO" id="GO:0016791">
    <property type="term" value="F:phosphatase activity"/>
    <property type="evidence" value="ECO:0007669"/>
    <property type="project" value="TreeGrafter"/>
</dbReference>
<dbReference type="InterPro" id="IPR023214">
    <property type="entry name" value="HAD_sf"/>
</dbReference>
<protein>
    <submittedName>
        <fullName evidence="5">Hydrolase</fullName>
    </submittedName>
</protein>
<dbReference type="SUPFAM" id="SSF56784">
    <property type="entry name" value="HAD-like"/>
    <property type="match status" value="1"/>
</dbReference>
<dbReference type="Pfam" id="PF13419">
    <property type="entry name" value="HAD_2"/>
    <property type="match status" value="1"/>
</dbReference>
<evidence type="ECO:0000313" key="5">
    <source>
        <dbReference type="EMBL" id="AOP35812.1"/>
    </source>
</evidence>
<dbReference type="KEGG" id="laj:A0128_00355"/>
<dbReference type="InterPro" id="IPR006439">
    <property type="entry name" value="HAD-SF_hydro_IA"/>
</dbReference>
<proteinExistence type="predicted"/>
<evidence type="ECO:0000256" key="4">
    <source>
        <dbReference type="ARBA" id="ARBA00022842"/>
    </source>
</evidence>
<keyword evidence="3 5" id="KW-0378">Hydrolase</keyword>
<keyword evidence="6" id="KW-1185">Reference proteome</keyword>
<dbReference type="PANTHER" id="PTHR46470">
    <property type="entry name" value="N-ACYLNEURAMINATE-9-PHOSPHATASE"/>
    <property type="match status" value="1"/>
</dbReference>
<dbReference type="OrthoDB" id="9794086at2"/>
<keyword evidence="4" id="KW-0460">Magnesium</keyword>
<name>A0A1D7V1X9_9LEPT</name>
<dbReference type="Gene3D" id="3.40.50.1000">
    <property type="entry name" value="HAD superfamily/HAD-like"/>
    <property type="match status" value="1"/>
</dbReference>
<dbReference type="PANTHER" id="PTHR46470:SF2">
    <property type="entry name" value="GLYCERALDEHYDE 3-PHOSPHATE PHOSPHATASE"/>
    <property type="match status" value="1"/>
</dbReference>
<dbReference type="InterPro" id="IPR041492">
    <property type="entry name" value="HAD_2"/>
</dbReference>
<evidence type="ECO:0000256" key="2">
    <source>
        <dbReference type="ARBA" id="ARBA00022723"/>
    </source>
</evidence>
<dbReference type="Proteomes" id="UP000094197">
    <property type="component" value="Chromosome 1"/>
</dbReference>
<evidence type="ECO:0000256" key="3">
    <source>
        <dbReference type="ARBA" id="ARBA00022801"/>
    </source>
</evidence>
<sequence>MALFLDFDNTLLDSVSIYEFSIQELTKRAKEYGLTSTKEFSQLYDAARKEVKIELQDSPSNRLRLIYFKKMCLEKWGTLNPKWILKLEKDYFIFFQIGIQTFKKKYEKEYKETFSLLEQISQKQKILFCTNENLRTQLIKMNSLLPKKLKYIVLSSEEVGKEKPSEKFFTKARELVKGESPVSMIGDSLKDDVEGALRYGIPAIHLKSIFSKKQTNLEERRIVLTDVPKKNEYSYLETNDIRVALKLFL</sequence>